<dbReference type="InterPro" id="IPR032710">
    <property type="entry name" value="NTF2-like_dom_sf"/>
</dbReference>
<evidence type="ECO:0000313" key="3">
    <source>
        <dbReference type="Proteomes" id="UP000318693"/>
    </source>
</evidence>
<sequence length="149" mass="16522">MSADAASAVEEEILAVEKRRQDALVATDLDALDELFDESLVHIHAPGLVHTKAMLLEHVATRQAYLEITRQDLQVRVFGDTAVVTGGIVNRMRAPQGGERVVDGVVTQVLHRGADGRWRFVSFQMTPYGEQVWGQLPSEKVTTEKERDA</sequence>
<feature type="domain" description="DUF4440" evidence="1">
    <location>
        <begin position="13"/>
        <end position="119"/>
    </location>
</feature>
<evidence type="ECO:0000313" key="2">
    <source>
        <dbReference type="EMBL" id="TRW47022.1"/>
    </source>
</evidence>
<proteinExistence type="predicted"/>
<organism evidence="2 3">
    <name type="scientific">Georgenia yuyongxinii</name>
    <dbReference type="NCBI Taxonomy" id="2589797"/>
    <lineage>
        <taxon>Bacteria</taxon>
        <taxon>Bacillati</taxon>
        <taxon>Actinomycetota</taxon>
        <taxon>Actinomycetes</taxon>
        <taxon>Micrococcales</taxon>
        <taxon>Bogoriellaceae</taxon>
        <taxon>Georgenia</taxon>
    </lineage>
</organism>
<gene>
    <name evidence="2" type="ORF">FJ693_03345</name>
</gene>
<reference evidence="2 3" key="1">
    <citation type="submission" date="2019-07" db="EMBL/GenBank/DDBJ databases">
        <title>Georgenia wutianyii sp. nov. and Georgenia *** sp. nov. isolated from plateau pika (Ochotona curzoniae) in the Qinghai-Tibet plateau of China.</title>
        <authorList>
            <person name="Tian Z."/>
        </authorList>
    </citation>
    <scope>NUCLEOTIDE SEQUENCE [LARGE SCALE GENOMIC DNA]</scope>
    <source>
        <strain evidence="2 3">Z446</strain>
    </source>
</reference>
<dbReference type="RefSeq" id="WP_143417111.1">
    <property type="nucleotide sequence ID" value="NZ_VJXR01000005.1"/>
</dbReference>
<dbReference type="EMBL" id="VJXR01000005">
    <property type="protein sequence ID" value="TRW47022.1"/>
    <property type="molecule type" value="Genomic_DNA"/>
</dbReference>
<name>A0A552WW63_9MICO</name>
<evidence type="ECO:0000259" key="1">
    <source>
        <dbReference type="Pfam" id="PF14534"/>
    </source>
</evidence>
<dbReference type="Gene3D" id="3.10.450.50">
    <property type="match status" value="1"/>
</dbReference>
<comment type="caution">
    <text evidence="2">The sequence shown here is derived from an EMBL/GenBank/DDBJ whole genome shotgun (WGS) entry which is preliminary data.</text>
</comment>
<dbReference type="InterPro" id="IPR027843">
    <property type="entry name" value="DUF4440"/>
</dbReference>
<dbReference type="Pfam" id="PF14534">
    <property type="entry name" value="DUF4440"/>
    <property type="match status" value="1"/>
</dbReference>
<dbReference type="SUPFAM" id="SSF54427">
    <property type="entry name" value="NTF2-like"/>
    <property type="match status" value="1"/>
</dbReference>
<dbReference type="Proteomes" id="UP000318693">
    <property type="component" value="Unassembled WGS sequence"/>
</dbReference>
<dbReference type="AlphaFoldDB" id="A0A552WW63"/>
<protein>
    <submittedName>
        <fullName evidence="2">Nuclear transport factor 2 family protein</fullName>
    </submittedName>
</protein>
<keyword evidence="3" id="KW-1185">Reference proteome</keyword>
<accession>A0A552WW63</accession>